<dbReference type="Gene3D" id="2.130.10.10">
    <property type="entry name" value="YVTN repeat-like/Quinoprotein amine dehydrogenase"/>
    <property type="match status" value="1"/>
</dbReference>
<gene>
    <name evidence="6" type="ORF">AB5I84_06300</name>
</gene>
<protein>
    <submittedName>
        <fullName evidence="6">WD40/YVTN/BNR-like repeat-containing protein</fullName>
    </submittedName>
</protein>
<dbReference type="Pfam" id="PF14870">
    <property type="entry name" value="PSII_BNR"/>
    <property type="match status" value="1"/>
</dbReference>
<evidence type="ECO:0000256" key="1">
    <source>
        <dbReference type="ARBA" id="ARBA00022531"/>
    </source>
</evidence>
<comment type="caution">
    <text evidence="6">The sequence shown here is derived from an EMBL/GenBank/DDBJ whole genome shotgun (WGS) entry which is preliminary data.</text>
</comment>
<evidence type="ECO:0000256" key="2">
    <source>
        <dbReference type="ARBA" id="ARBA00023276"/>
    </source>
</evidence>
<evidence type="ECO:0000259" key="5">
    <source>
        <dbReference type="Pfam" id="PF14870"/>
    </source>
</evidence>
<dbReference type="PANTHER" id="PTHR47199">
    <property type="entry name" value="PHOTOSYSTEM II STABILITY/ASSEMBLY FACTOR HCF136, CHLOROPLASTIC"/>
    <property type="match status" value="1"/>
</dbReference>
<accession>A0ABV4AJ01</accession>
<evidence type="ECO:0000256" key="3">
    <source>
        <dbReference type="SAM" id="MobiDB-lite"/>
    </source>
</evidence>
<feature type="signal peptide" evidence="4">
    <location>
        <begin position="1"/>
        <end position="20"/>
    </location>
</feature>
<evidence type="ECO:0000313" key="6">
    <source>
        <dbReference type="EMBL" id="MEY1661756.1"/>
    </source>
</evidence>
<feature type="region of interest" description="Disordered" evidence="3">
    <location>
        <begin position="120"/>
        <end position="141"/>
    </location>
</feature>
<keyword evidence="7" id="KW-1185">Reference proteome</keyword>
<feature type="domain" description="Photosynthesis system II assembly factor Ycf48/Hcf136-like" evidence="5">
    <location>
        <begin position="62"/>
        <end position="113"/>
    </location>
</feature>
<proteinExistence type="predicted"/>
<dbReference type="RefSeq" id="WP_369455005.1">
    <property type="nucleotide sequence ID" value="NZ_JBGCUO010000001.1"/>
</dbReference>
<dbReference type="SUPFAM" id="SSF110296">
    <property type="entry name" value="Oligoxyloglucan reducing end-specific cellobiohydrolase"/>
    <property type="match status" value="1"/>
</dbReference>
<evidence type="ECO:0000313" key="7">
    <source>
        <dbReference type="Proteomes" id="UP001562065"/>
    </source>
</evidence>
<dbReference type="EMBL" id="JBGCUO010000001">
    <property type="protein sequence ID" value="MEY1661756.1"/>
    <property type="molecule type" value="Genomic_DNA"/>
</dbReference>
<keyword evidence="1" id="KW-0602">Photosynthesis</keyword>
<sequence length="343" mass="36607">MTIRILTITLGLGLAGSVLAEGTVPTSVLRHTTLTDLARAGDRVVAVGDRGTVLFSDDDGLQWQRATTPTGVLLTAVCFANDRQGWAVGHDATILATSDGGRSWQLQHQDVGDVIEEVSDDDLDDEDWDDEDWDENSPAEAAAGAPLLDVQCLSARSATAVGAYGLRLETADGGLHWQPSSETLPDAEGWHLYQHVLQAGGPDYLVGEKGSLYRRDGVGHWEPLESPYDGTFFGGLASRHHGLLVFGLQGNLWRSVDSGISWQRVALPIRSGINSGLLLERGRVALVGNAGVLLESRDEGRSFTLRHLPGRPNLSAVLARRDGGYLVAGVGGIHIVAAQESQP</sequence>
<evidence type="ECO:0000256" key="4">
    <source>
        <dbReference type="SAM" id="SignalP"/>
    </source>
</evidence>
<dbReference type="InterPro" id="IPR015943">
    <property type="entry name" value="WD40/YVTN_repeat-like_dom_sf"/>
</dbReference>
<feature type="chain" id="PRO_5046004312" evidence="4">
    <location>
        <begin position="21"/>
        <end position="343"/>
    </location>
</feature>
<keyword evidence="2" id="KW-0604">Photosystem II</keyword>
<dbReference type="Proteomes" id="UP001562065">
    <property type="component" value="Unassembled WGS sequence"/>
</dbReference>
<reference evidence="6 7" key="1">
    <citation type="submission" date="2024-07" db="EMBL/GenBank/DDBJ databases">
        <authorList>
            <person name="Ren Q."/>
        </authorList>
    </citation>
    <scope>NUCLEOTIDE SEQUENCE [LARGE SCALE GENOMIC DNA]</scope>
    <source>
        <strain evidence="6 7">REN37</strain>
    </source>
</reference>
<organism evidence="6 7">
    <name type="scientific">Isoalcanivorax beigongshangi</name>
    <dbReference type="NCBI Taxonomy" id="3238810"/>
    <lineage>
        <taxon>Bacteria</taxon>
        <taxon>Pseudomonadati</taxon>
        <taxon>Pseudomonadota</taxon>
        <taxon>Gammaproteobacteria</taxon>
        <taxon>Oceanospirillales</taxon>
        <taxon>Alcanivoracaceae</taxon>
        <taxon>Isoalcanivorax</taxon>
    </lineage>
</organism>
<keyword evidence="4" id="KW-0732">Signal</keyword>
<feature type="compositionally biased region" description="Acidic residues" evidence="3">
    <location>
        <begin position="120"/>
        <end position="137"/>
    </location>
</feature>
<name>A0ABV4AJ01_9GAMM</name>
<dbReference type="InterPro" id="IPR028203">
    <property type="entry name" value="PSII_CF48-like_dom"/>
</dbReference>
<dbReference type="PANTHER" id="PTHR47199:SF2">
    <property type="entry name" value="PHOTOSYSTEM II STABILITY_ASSEMBLY FACTOR HCF136, CHLOROPLASTIC"/>
    <property type="match status" value="1"/>
</dbReference>